<dbReference type="AlphaFoldDB" id="A0A5E4NGC3"/>
<dbReference type="InterPro" id="IPR006612">
    <property type="entry name" value="THAP_Znf"/>
</dbReference>
<dbReference type="SMART" id="SM00692">
    <property type="entry name" value="DM3"/>
    <property type="match status" value="1"/>
</dbReference>
<feature type="domain" description="THAP-type" evidence="6">
    <location>
        <begin position="1"/>
        <end position="76"/>
    </location>
</feature>
<evidence type="ECO:0000256" key="1">
    <source>
        <dbReference type="ARBA" id="ARBA00022723"/>
    </source>
</evidence>
<evidence type="ECO:0000259" key="6">
    <source>
        <dbReference type="PROSITE" id="PS50950"/>
    </source>
</evidence>
<keyword evidence="1" id="KW-0479">Metal-binding</keyword>
<evidence type="ECO:0000256" key="2">
    <source>
        <dbReference type="ARBA" id="ARBA00022771"/>
    </source>
</evidence>
<accession>A0A5E4NGC3</accession>
<evidence type="ECO:0000256" key="5">
    <source>
        <dbReference type="PROSITE-ProRule" id="PRU00309"/>
    </source>
</evidence>
<dbReference type="Gene3D" id="6.20.210.20">
    <property type="entry name" value="THAP domain"/>
    <property type="match status" value="1"/>
</dbReference>
<dbReference type="GO" id="GO:0043565">
    <property type="term" value="F:sequence-specific DNA binding"/>
    <property type="evidence" value="ECO:0007669"/>
    <property type="project" value="InterPro"/>
</dbReference>
<reference evidence="7 8" key="1">
    <citation type="submission" date="2019-08" db="EMBL/GenBank/DDBJ databases">
        <authorList>
            <person name="Alioto T."/>
            <person name="Alioto T."/>
            <person name="Gomez Garrido J."/>
        </authorList>
    </citation>
    <scope>NUCLEOTIDE SEQUENCE [LARGE SCALE GENOMIC DNA]</scope>
</reference>
<dbReference type="OrthoDB" id="6629379at2759"/>
<keyword evidence="2 5" id="KW-0863">Zinc-finger</keyword>
<evidence type="ECO:0000256" key="3">
    <source>
        <dbReference type="ARBA" id="ARBA00022833"/>
    </source>
</evidence>
<keyword evidence="8" id="KW-1185">Reference proteome</keyword>
<dbReference type="PANTHER" id="PTHR46600">
    <property type="entry name" value="THAP DOMAIN-CONTAINING"/>
    <property type="match status" value="1"/>
</dbReference>
<keyword evidence="4 5" id="KW-0238">DNA-binding</keyword>
<dbReference type="PROSITE" id="PS50950">
    <property type="entry name" value="ZF_THAP"/>
    <property type="match status" value="1"/>
</dbReference>
<dbReference type="EMBL" id="CABPRJ010001997">
    <property type="protein sequence ID" value="VVC42788.1"/>
    <property type="molecule type" value="Genomic_DNA"/>
</dbReference>
<evidence type="ECO:0000256" key="4">
    <source>
        <dbReference type="ARBA" id="ARBA00023125"/>
    </source>
</evidence>
<evidence type="ECO:0000313" key="7">
    <source>
        <dbReference type="EMBL" id="VVC42788.1"/>
    </source>
</evidence>
<name>A0A5E4NGC3_9HEMI</name>
<dbReference type="SMART" id="SM00980">
    <property type="entry name" value="THAP"/>
    <property type="match status" value="1"/>
</dbReference>
<keyword evidence="3" id="KW-0862">Zinc</keyword>
<dbReference type="SUPFAM" id="SSF57716">
    <property type="entry name" value="Glucocorticoid receptor-like (DNA-binding domain)"/>
    <property type="match status" value="1"/>
</dbReference>
<dbReference type="InterPro" id="IPR026516">
    <property type="entry name" value="THAP1/10"/>
</dbReference>
<dbReference type="Proteomes" id="UP000325440">
    <property type="component" value="Unassembled WGS sequence"/>
</dbReference>
<dbReference type="Pfam" id="PF05485">
    <property type="entry name" value="THAP"/>
    <property type="match status" value="1"/>
</dbReference>
<evidence type="ECO:0000313" key="8">
    <source>
        <dbReference type="Proteomes" id="UP000325440"/>
    </source>
</evidence>
<dbReference type="InterPro" id="IPR038441">
    <property type="entry name" value="THAP_Znf_sf"/>
</dbReference>
<sequence>MVSTCALCYNNSKNNKNVSFHCFPKDVSKKTKWLKALNLTSVSNWSKICSYHFSANDFRFSNKRNVLQSTAVPTSNYKRIEEEHSYVNKRKLFKSNPTNIRLGGGKARKIITDPIVDKAVNFIRPNTELFHRDSDDNFKGISNQMTTDPNDFDDDIVDNFAINEKVPIISDTKEEIVTIDDWSQSNPAMLKTPISAVLRQPQLSTQIIPFTSSFSLYTETLEDMQPAAATTPNQMKTMIIVTPQKGNKNDVSGRKPSLTTSASNILLKANVSTLHATNMDVREEHKLQMKILKLQEQQEVEKLKQETIKTEMLKVQFQCETGVEWDIFDATLSSEHRSESFFR</sequence>
<dbReference type="GO" id="GO:0008270">
    <property type="term" value="F:zinc ion binding"/>
    <property type="evidence" value="ECO:0007669"/>
    <property type="project" value="UniProtKB-KW"/>
</dbReference>
<proteinExistence type="predicted"/>
<protein>
    <submittedName>
        <fullName evidence="7">Zinc finger, C2CH-type</fullName>
    </submittedName>
</protein>
<gene>
    <name evidence="7" type="ORF">CINCED_3A002346</name>
</gene>
<dbReference type="PANTHER" id="PTHR46600:SF11">
    <property type="entry name" value="THAP DOMAIN-CONTAINING PROTEIN 10"/>
    <property type="match status" value="1"/>
</dbReference>
<organism evidence="7 8">
    <name type="scientific">Cinara cedri</name>
    <dbReference type="NCBI Taxonomy" id="506608"/>
    <lineage>
        <taxon>Eukaryota</taxon>
        <taxon>Metazoa</taxon>
        <taxon>Ecdysozoa</taxon>
        <taxon>Arthropoda</taxon>
        <taxon>Hexapoda</taxon>
        <taxon>Insecta</taxon>
        <taxon>Pterygota</taxon>
        <taxon>Neoptera</taxon>
        <taxon>Paraneoptera</taxon>
        <taxon>Hemiptera</taxon>
        <taxon>Sternorrhyncha</taxon>
        <taxon>Aphidomorpha</taxon>
        <taxon>Aphidoidea</taxon>
        <taxon>Aphididae</taxon>
        <taxon>Lachninae</taxon>
        <taxon>Cinara</taxon>
    </lineage>
</organism>